<dbReference type="Proteomes" id="UP001598673">
    <property type="component" value="Unassembled WGS sequence"/>
</dbReference>
<accession>A0ABW6G5R6</accession>
<evidence type="ECO:0000313" key="3">
    <source>
        <dbReference type="Proteomes" id="UP001598673"/>
    </source>
</evidence>
<proteinExistence type="predicted"/>
<reference evidence="2 3" key="1">
    <citation type="submission" date="2024-09" db="EMBL/GenBank/DDBJ databases">
        <title>The Natural Products Discovery Center: Release of the First 8490 Sequenced Strains for Exploring Actinobacteria Biosynthetic Diversity.</title>
        <authorList>
            <person name="Kalkreuter E."/>
            <person name="Kautsar S.A."/>
            <person name="Yang D."/>
            <person name="Bader C.D."/>
            <person name="Teijaro C.N."/>
            <person name="Fluegel L."/>
            <person name="Davis C.M."/>
            <person name="Simpson J.R."/>
            <person name="Lauterbach L."/>
            <person name="Steele A.D."/>
            <person name="Gui C."/>
            <person name="Meng S."/>
            <person name="Li G."/>
            <person name="Viehrig K."/>
            <person name="Ye F."/>
            <person name="Su P."/>
            <person name="Kiefer A.F."/>
            <person name="Nichols A."/>
            <person name="Cepeda A.J."/>
            <person name="Yan W."/>
            <person name="Fan B."/>
            <person name="Jiang Y."/>
            <person name="Adhikari A."/>
            <person name="Zheng C.-J."/>
            <person name="Schuster L."/>
            <person name="Cowan T.M."/>
            <person name="Smanski M.J."/>
            <person name="Chevrette M.G."/>
            <person name="De Carvalho L.P.S."/>
            <person name="Shen B."/>
        </authorList>
    </citation>
    <scope>NUCLEOTIDE SEQUENCE [LARGE SCALE GENOMIC DNA]</scope>
    <source>
        <strain evidence="2 3">NPDC060353</strain>
    </source>
</reference>
<keyword evidence="3" id="KW-1185">Reference proteome</keyword>
<evidence type="ECO:0000313" key="2">
    <source>
        <dbReference type="EMBL" id="MFD6794513.1"/>
    </source>
</evidence>
<sequence length="514" mass="57134">MAMTRWPIEEASLSDLVLDPRNVRVREGRGDGLTEAEHADADAAIAKYMLEAEQLMDLVRGILRDGYLDNEIPVVVRDARGLVVLEGNRRVTALKVIQEPSLLAHGGAGSVRRLISRYPGHGAPTSIRVMLAPSEEDAQPLLARLHTGQSKKAWIREQQAIFYHAQLSDEVTVDDLRVRYPAEAAQIPKKIRMGEMREVIRGLRYDDPELRDFVMNSELKMTTFEYAYTPKKIHDALGLAFQKDGLLVSKEIDDGQRRGLLYLLGRLKDKTLNTRSRELIAKFPEHDELAEELRRIVAGEQRVHPRQPQGDDDSGEPGAGGSEDKDHATNGTSSGDKGGHTGDQSSTEKPKDDAEPKSRGPNRGDTKSRLDMDGFVYSGTSAGLRRRFEELGRLDVRDFPNATHDLLRTVLECAIKDYFRTNGQSTPRMLKECVEALSKEFQKDQKMTSHISAIKRTGRMNADQLAGTADSLNTSNHEPDQFVAAKEVHAAWDRLKPILVEIVGVESGGQTGSS</sequence>
<name>A0ABW6G5R6_9PSEU</name>
<comment type="caution">
    <text evidence="2">The sequence shown here is derived from an EMBL/GenBank/DDBJ whole genome shotgun (WGS) entry which is preliminary data.</text>
</comment>
<organism evidence="2 3">
    <name type="scientific">Prauserella salsuginis</name>
    <dbReference type="NCBI Taxonomy" id="387889"/>
    <lineage>
        <taxon>Bacteria</taxon>
        <taxon>Bacillati</taxon>
        <taxon>Actinomycetota</taxon>
        <taxon>Actinomycetes</taxon>
        <taxon>Pseudonocardiales</taxon>
        <taxon>Pseudonocardiaceae</taxon>
        <taxon>Prauserella</taxon>
        <taxon>Prauserella salsuginis group</taxon>
    </lineage>
</organism>
<evidence type="ECO:0000256" key="1">
    <source>
        <dbReference type="SAM" id="MobiDB-lite"/>
    </source>
</evidence>
<feature type="compositionally biased region" description="Basic and acidic residues" evidence="1">
    <location>
        <begin position="346"/>
        <end position="372"/>
    </location>
</feature>
<feature type="region of interest" description="Disordered" evidence="1">
    <location>
        <begin position="300"/>
        <end position="374"/>
    </location>
</feature>
<protein>
    <recommendedName>
        <fullName evidence="4">ParB/Sulfiredoxin domain-containing protein</fullName>
    </recommendedName>
</protein>
<evidence type="ECO:0008006" key="4">
    <source>
        <dbReference type="Google" id="ProtNLM"/>
    </source>
</evidence>
<dbReference type="RefSeq" id="WP_258937472.1">
    <property type="nucleotide sequence ID" value="NZ_JANBBF010000011.1"/>
</dbReference>
<dbReference type="EMBL" id="JBHXCV010000008">
    <property type="protein sequence ID" value="MFD6794513.1"/>
    <property type="molecule type" value="Genomic_DNA"/>
</dbReference>
<gene>
    <name evidence="2" type="ORF">ACFWGY_14325</name>
</gene>